<evidence type="ECO:0000313" key="3">
    <source>
        <dbReference type="EMBL" id="SMS13764.1"/>
    </source>
</evidence>
<feature type="compositionally biased region" description="Pro residues" evidence="1">
    <location>
        <begin position="233"/>
        <end position="246"/>
    </location>
</feature>
<feature type="compositionally biased region" description="Pro residues" evidence="1">
    <location>
        <begin position="293"/>
        <end position="311"/>
    </location>
</feature>
<evidence type="ECO:0000313" key="4">
    <source>
        <dbReference type="Proteomes" id="UP000195412"/>
    </source>
</evidence>
<sequence length="568" mass="60788">MTWKRWLCLAGVLVAGGSWGQPVARAASQRPTQDNLRNARIINYWIKANDIGGGGYKTRLYKTVLTHRPKNSAVPQLPELINGFGKFAYDQGQTIQGEVTDVIYTSRRLVDEKIIFEDVDDNNQMVGSKIVYDGVSNATGSWPVLPVPEGYQLVNPEDAHRLLMDASETWHIKIRRIDKALHVHRVPQLPSDHVTVVTPPSTETSLQDGASNSKPPVEVPHVNEQPGTTTAKPVPPAPTLPGPQPGPSQSGGAHGSRPTDPQPVPNGSTDKAPQTGQSSAGKPNSNGSQPLAPKDPQPATPQPDKPQPQPGPAVVGPTPTKPQGQPGKQPATERPTRPAQPGAVPERPTHPTQPVGPTTNRPQVPQQPTPPQSHQTPNQGHPAPQPQKKPTGPGTTAPAGPHPHGPGHGPSTPVPGQSSSVSRPHRVPATSAPATPQSVGPVTVDSEQHPDPVTKPHSSLQEALAMPLVAETDSRPQSRPDQFNHVAELGDADNQTPTKSRHAAYHHPHAHRRHHTPATKARATTKTAASHRTSRLPQTADQVNRWAGLGWLLLGTTLTSPWVYRRLH</sequence>
<keyword evidence="2" id="KW-0732">Signal</keyword>
<feature type="compositionally biased region" description="Low complexity" evidence="1">
    <location>
        <begin position="518"/>
        <end position="531"/>
    </location>
</feature>
<evidence type="ECO:0000256" key="1">
    <source>
        <dbReference type="SAM" id="MobiDB-lite"/>
    </source>
</evidence>
<dbReference type="AlphaFoldDB" id="A0A1Y6JZQ1"/>
<feature type="region of interest" description="Disordered" evidence="1">
    <location>
        <begin position="192"/>
        <end position="460"/>
    </location>
</feature>
<protein>
    <submittedName>
        <fullName evidence="3">Uncharacterized protein</fullName>
    </submittedName>
</protein>
<accession>A0A1Y6JZQ1</accession>
<feature type="compositionally biased region" description="Low complexity" evidence="1">
    <location>
        <begin position="194"/>
        <end position="205"/>
    </location>
</feature>
<name>A0A1Y6JZQ1_9LACO</name>
<dbReference type="Proteomes" id="UP000195412">
    <property type="component" value="Chromosome I"/>
</dbReference>
<evidence type="ECO:0000256" key="2">
    <source>
        <dbReference type="SAM" id="SignalP"/>
    </source>
</evidence>
<proteinExistence type="predicted"/>
<feature type="compositionally biased region" description="Polar residues" evidence="1">
    <location>
        <begin position="265"/>
        <end position="289"/>
    </location>
</feature>
<feature type="compositionally biased region" description="Low complexity" evidence="1">
    <location>
        <begin position="386"/>
        <end position="399"/>
    </location>
</feature>
<feature type="signal peptide" evidence="2">
    <location>
        <begin position="1"/>
        <end position="20"/>
    </location>
</feature>
<feature type="compositionally biased region" description="Basic residues" evidence="1">
    <location>
        <begin position="508"/>
        <end position="517"/>
    </location>
</feature>
<reference evidence="4" key="1">
    <citation type="submission" date="2017-05" db="EMBL/GenBank/DDBJ databases">
        <authorList>
            <person name="Papadimitriou K."/>
        </authorList>
    </citation>
    <scope>NUCLEOTIDE SEQUENCE [LARGE SCALE GENOMIC DNA]</scope>
    <source>
        <strain evidence="4">ACA-DC 3411</strain>
    </source>
</reference>
<dbReference type="KEGG" id="lzy:LZ3411_0714"/>
<feature type="chain" id="PRO_5038640191" evidence="2">
    <location>
        <begin position="21"/>
        <end position="568"/>
    </location>
</feature>
<feature type="compositionally biased region" description="Low complexity" evidence="1">
    <location>
        <begin position="312"/>
        <end position="330"/>
    </location>
</feature>
<feature type="region of interest" description="Disordered" evidence="1">
    <location>
        <begin position="508"/>
        <end position="537"/>
    </location>
</feature>
<organism evidence="3 4">
    <name type="scientific">Levilactobacillus zymae</name>
    <dbReference type="NCBI Taxonomy" id="267363"/>
    <lineage>
        <taxon>Bacteria</taxon>
        <taxon>Bacillati</taxon>
        <taxon>Bacillota</taxon>
        <taxon>Bacilli</taxon>
        <taxon>Lactobacillales</taxon>
        <taxon>Lactobacillaceae</taxon>
        <taxon>Levilactobacillus</taxon>
    </lineage>
</organism>
<gene>
    <name evidence="3" type="ORF">LZ3411_0714</name>
</gene>
<dbReference type="EMBL" id="LT854705">
    <property type="protein sequence ID" value="SMS13764.1"/>
    <property type="molecule type" value="Genomic_DNA"/>
</dbReference>